<reference evidence="4 5" key="1">
    <citation type="journal article" date="2015" name="Proc. Natl. Acad. Sci. U.S.A.">
        <title>The resurrection genome of Boea hygrometrica: A blueprint for survival of dehydration.</title>
        <authorList>
            <person name="Xiao L."/>
            <person name="Yang G."/>
            <person name="Zhang L."/>
            <person name="Yang X."/>
            <person name="Zhao S."/>
            <person name="Ji Z."/>
            <person name="Zhou Q."/>
            <person name="Hu M."/>
            <person name="Wang Y."/>
            <person name="Chen M."/>
            <person name="Xu Y."/>
            <person name="Jin H."/>
            <person name="Xiao X."/>
            <person name="Hu G."/>
            <person name="Bao F."/>
            <person name="Hu Y."/>
            <person name="Wan P."/>
            <person name="Li L."/>
            <person name="Deng X."/>
            <person name="Kuang T."/>
            <person name="Xiang C."/>
            <person name="Zhu J.K."/>
            <person name="Oliver M.J."/>
            <person name="He Y."/>
        </authorList>
    </citation>
    <scope>NUCLEOTIDE SEQUENCE [LARGE SCALE GENOMIC DNA]</scope>
    <source>
        <strain evidence="5">cv. XS01</strain>
    </source>
</reference>
<dbReference type="Gene3D" id="3.30.420.100">
    <property type="match status" value="1"/>
</dbReference>
<keyword evidence="5" id="KW-1185">Reference proteome</keyword>
<protein>
    <submittedName>
        <fullName evidence="4">Uncharacterized protein</fullName>
    </submittedName>
</protein>
<name>A0A2Z7CWJ8_9LAMI</name>
<dbReference type="Proteomes" id="UP000250235">
    <property type="component" value="Unassembled WGS sequence"/>
</dbReference>
<evidence type="ECO:0000256" key="3">
    <source>
        <dbReference type="ARBA" id="ARBA00023274"/>
    </source>
</evidence>
<dbReference type="SUPFAM" id="SSF53137">
    <property type="entry name" value="Translational machinery components"/>
    <property type="match status" value="1"/>
</dbReference>
<comment type="similarity">
    <text evidence="1">Belongs to the universal ribosomal protein uL18 family.</text>
</comment>
<gene>
    <name evidence="4" type="ORF">F511_11025</name>
</gene>
<dbReference type="InterPro" id="IPR005484">
    <property type="entry name" value="Ribosomal_uL18_bac/plant/anim"/>
</dbReference>
<dbReference type="GO" id="GO:0006412">
    <property type="term" value="P:translation"/>
    <property type="evidence" value="ECO:0007669"/>
    <property type="project" value="InterPro"/>
</dbReference>
<organism evidence="4 5">
    <name type="scientific">Dorcoceras hygrometricum</name>
    <dbReference type="NCBI Taxonomy" id="472368"/>
    <lineage>
        <taxon>Eukaryota</taxon>
        <taxon>Viridiplantae</taxon>
        <taxon>Streptophyta</taxon>
        <taxon>Embryophyta</taxon>
        <taxon>Tracheophyta</taxon>
        <taxon>Spermatophyta</taxon>
        <taxon>Magnoliopsida</taxon>
        <taxon>eudicotyledons</taxon>
        <taxon>Gunneridae</taxon>
        <taxon>Pentapetalae</taxon>
        <taxon>asterids</taxon>
        <taxon>lamiids</taxon>
        <taxon>Lamiales</taxon>
        <taxon>Gesneriaceae</taxon>
        <taxon>Didymocarpoideae</taxon>
        <taxon>Trichosporeae</taxon>
        <taxon>Loxocarpinae</taxon>
        <taxon>Dorcoceras</taxon>
    </lineage>
</organism>
<proteinExistence type="inferred from homology"/>
<accession>A0A2Z7CWJ8</accession>
<dbReference type="GO" id="GO:1990904">
    <property type="term" value="C:ribonucleoprotein complex"/>
    <property type="evidence" value="ECO:0007669"/>
    <property type="project" value="UniProtKB-KW"/>
</dbReference>
<evidence type="ECO:0000256" key="2">
    <source>
        <dbReference type="ARBA" id="ARBA00022980"/>
    </source>
</evidence>
<evidence type="ECO:0000256" key="1">
    <source>
        <dbReference type="ARBA" id="ARBA00007116"/>
    </source>
</evidence>
<dbReference type="PANTHER" id="PTHR12899">
    <property type="entry name" value="39S RIBOSOMAL PROTEIN L18, MITOCHONDRIAL"/>
    <property type="match status" value="1"/>
</dbReference>
<dbReference type="GO" id="GO:0008097">
    <property type="term" value="F:5S rRNA binding"/>
    <property type="evidence" value="ECO:0007669"/>
    <property type="project" value="TreeGrafter"/>
</dbReference>
<evidence type="ECO:0000313" key="4">
    <source>
        <dbReference type="EMBL" id="KZV49074.1"/>
    </source>
</evidence>
<keyword evidence="3" id="KW-0687">Ribonucleoprotein</keyword>
<dbReference type="AlphaFoldDB" id="A0A2Z7CWJ8"/>
<evidence type="ECO:0000313" key="5">
    <source>
        <dbReference type="Proteomes" id="UP000250235"/>
    </source>
</evidence>
<dbReference type="GO" id="GO:0003735">
    <property type="term" value="F:structural constituent of ribosome"/>
    <property type="evidence" value="ECO:0007669"/>
    <property type="project" value="InterPro"/>
</dbReference>
<dbReference type="EMBL" id="KQ993789">
    <property type="protein sequence ID" value="KZV49074.1"/>
    <property type="molecule type" value="Genomic_DNA"/>
</dbReference>
<sequence length="130" mass="14414">MAAPATTQTGAHLLRLVLSCRKITAQVTSPNTDSIIAMASSTEQEFIADYKAKLNRFPRSQFLWNSKVAARIGEKMATRLKEVGVSSVQIDAQEEWSRPIHYRKMVRPFFERVKSGGVAVSGAEDLIFLG</sequence>
<keyword evidence="2" id="KW-0689">Ribosomal protein</keyword>
<dbReference type="GO" id="GO:0005840">
    <property type="term" value="C:ribosome"/>
    <property type="evidence" value="ECO:0007669"/>
    <property type="project" value="UniProtKB-KW"/>
</dbReference>
<dbReference type="PANTHER" id="PTHR12899:SF14">
    <property type="entry name" value="F14B2.25_F14B2.25"/>
    <property type="match status" value="1"/>
</dbReference>
<dbReference type="OrthoDB" id="1557988at2759"/>